<feature type="chain" id="PRO_5009518382" evidence="2">
    <location>
        <begin position="22"/>
        <end position="163"/>
    </location>
</feature>
<gene>
    <name evidence="3" type="ORF">A2Y64_02240</name>
</gene>
<evidence type="ECO:0000313" key="3">
    <source>
        <dbReference type="EMBL" id="OGD71545.1"/>
    </source>
</evidence>
<evidence type="ECO:0000256" key="2">
    <source>
        <dbReference type="SAM" id="SignalP"/>
    </source>
</evidence>
<feature type="signal peptide" evidence="2">
    <location>
        <begin position="1"/>
        <end position="21"/>
    </location>
</feature>
<dbReference type="EMBL" id="MFAF01000147">
    <property type="protein sequence ID" value="OGD71545.1"/>
    <property type="molecule type" value="Genomic_DNA"/>
</dbReference>
<evidence type="ECO:0000313" key="4">
    <source>
        <dbReference type="Proteomes" id="UP000177187"/>
    </source>
</evidence>
<dbReference type="AlphaFoldDB" id="A0A1F5EVZ8"/>
<organism evidence="3 4">
    <name type="scientific">Candidatus Coatesbacteria bacterium RBG_13_66_14</name>
    <dbReference type="NCBI Taxonomy" id="1817816"/>
    <lineage>
        <taxon>Bacteria</taxon>
        <taxon>Candidatus Coatesiibacteriota</taxon>
    </lineage>
</organism>
<feature type="compositionally biased region" description="Acidic residues" evidence="1">
    <location>
        <begin position="144"/>
        <end position="155"/>
    </location>
</feature>
<feature type="region of interest" description="Disordered" evidence="1">
    <location>
        <begin position="144"/>
        <end position="163"/>
    </location>
</feature>
<sequence>MQRFTIILLLAGLALAFFGCGGEGEEANGDGTEADGPKVYPTAETLVDAFIKAANSQNKEAFYALFYSDDAANAVWERVTESGLTFSPGYHIEDSSFGKHVIFDSARWEGYGTYEQQLYISDDPAMSKGWIINGQDYAFVEEETEPAEDTVEETGETAVEPGA</sequence>
<comment type="caution">
    <text evidence="3">The sequence shown here is derived from an EMBL/GenBank/DDBJ whole genome shotgun (WGS) entry which is preliminary data.</text>
</comment>
<reference evidence="3 4" key="1">
    <citation type="journal article" date="2016" name="Nat. Commun.">
        <title>Thousands of microbial genomes shed light on interconnected biogeochemical processes in an aquifer system.</title>
        <authorList>
            <person name="Anantharaman K."/>
            <person name="Brown C.T."/>
            <person name="Hug L.A."/>
            <person name="Sharon I."/>
            <person name="Castelle C.J."/>
            <person name="Probst A.J."/>
            <person name="Thomas B.C."/>
            <person name="Singh A."/>
            <person name="Wilkins M.J."/>
            <person name="Karaoz U."/>
            <person name="Brodie E.L."/>
            <person name="Williams K.H."/>
            <person name="Hubbard S.S."/>
            <person name="Banfield J.F."/>
        </authorList>
    </citation>
    <scope>NUCLEOTIDE SEQUENCE [LARGE SCALE GENOMIC DNA]</scope>
</reference>
<proteinExistence type="predicted"/>
<dbReference type="PROSITE" id="PS51257">
    <property type="entry name" value="PROKAR_LIPOPROTEIN"/>
    <property type="match status" value="1"/>
</dbReference>
<evidence type="ECO:0000256" key="1">
    <source>
        <dbReference type="SAM" id="MobiDB-lite"/>
    </source>
</evidence>
<keyword evidence="2" id="KW-0732">Signal</keyword>
<protein>
    <submittedName>
        <fullName evidence="3">Uncharacterized protein</fullName>
    </submittedName>
</protein>
<name>A0A1F5EVZ8_9BACT</name>
<dbReference type="Proteomes" id="UP000177187">
    <property type="component" value="Unassembled WGS sequence"/>
</dbReference>
<accession>A0A1F5EVZ8</accession>